<dbReference type="GO" id="GO:0005634">
    <property type="term" value="C:nucleus"/>
    <property type="evidence" value="ECO:0007669"/>
    <property type="project" value="TreeGrafter"/>
</dbReference>
<sequence>KKSTATPIAESKSSTVAERKVISPKSQQSNRPNTAMVAPKLPTLTAKQTTEAWNVAQTHRSSASVKMPDRNSSSRPDKTLSSIVKVKHKKDNGLPVAWRKELYGTRPGSAQARLDNLRAALQKEVEEQKKAKATSSIPIKRSVDVSSLPKEKIPSTPSQPSSASVTTVGSTSATPKVESVKHSDTATEVPVVKRAKLAAIATVTEKLENSCEMDVDGVDTNSPEQVASTPPPVQTKNSFGRYSTPTRIPDRSSSSKLDKTLSIIVKVKNKKDNGLPVAWRKELYGTSPGSAQARLENLRAALQKEVEEQKQVKATSSVPPKRSLEQKSPLKERATTPPSTSQSRTPTVSAVAAISTVPEATVVKRTDAVPEVVEPTSTAPVAPVTEQFDDSCEMDVDETMHGSPEPADPFPPAIQASLKGMECGIFVKSKTEDQKADPDTKKSSELDTNDVSPNVVSDLKTKYKDGLSAFEKYFYCVIDTNIFIENYNDFQGFLSKKYSGSQPIVVVPYKVLHELDTVKHKKPQLGPKITPVVKFLHQMLRAKDARVKGQHPWDDTIELMPVLSPDDSIINCALQVQSVAESGNVKVLLVSNDCNMLTKGLVANLYTCTMEELQTDFKF</sequence>
<protein>
    <submittedName>
        <fullName evidence="3">PINc domain-containing protein</fullName>
    </submittedName>
</protein>
<dbReference type="CDD" id="cd18727">
    <property type="entry name" value="PIN_Swt1-like"/>
    <property type="match status" value="1"/>
</dbReference>
<evidence type="ECO:0000259" key="2">
    <source>
        <dbReference type="Pfam" id="PF13638"/>
    </source>
</evidence>
<dbReference type="Pfam" id="PF13638">
    <property type="entry name" value="PIN_4"/>
    <property type="match status" value="1"/>
</dbReference>
<feature type="compositionally biased region" description="Basic and acidic residues" evidence="1">
    <location>
        <begin position="429"/>
        <end position="445"/>
    </location>
</feature>
<dbReference type="Gene3D" id="3.40.50.1010">
    <property type="entry name" value="5'-nuclease"/>
    <property type="match status" value="1"/>
</dbReference>
<reference evidence="3" key="2">
    <citation type="submission" date="2020-05" db="UniProtKB">
        <authorList>
            <consortium name="EnsemblMetazoa"/>
        </authorList>
    </citation>
    <scope>IDENTIFICATION</scope>
    <source>
        <strain evidence="3">MINIMUS1</strain>
    </source>
</reference>
<proteinExistence type="predicted"/>
<evidence type="ECO:0000313" key="3">
    <source>
        <dbReference type="EnsemblMetazoa" id="AMIN003309-PA"/>
    </source>
</evidence>
<reference evidence="4" key="1">
    <citation type="submission" date="2013-03" db="EMBL/GenBank/DDBJ databases">
        <title>The Genome Sequence of Anopheles minimus MINIMUS1.</title>
        <authorList>
            <consortium name="The Broad Institute Genomics Platform"/>
            <person name="Neafsey D.E."/>
            <person name="Walton C."/>
            <person name="Walker B."/>
            <person name="Young S.K."/>
            <person name="Zeng Q."/>
            <person name="Gargeya S."/>
            <person name="Fitzgerald M."/>
            <person name="Haas B."/>
            <person name="Abouelleil A."/>
            <person name="Allen A.W."/>
            <person name="Alvarado L."/>
            <person name="Arachchi H.M."/>
            <person name="Berlin A.M."/>
            <person name="Chapman S.B."/>
            <person name="Gainer-Dewar J."/>
            <person name="Goldberg J."/>
            <person name="Griggs A."/>
            <person name="Gujja S."/>
            <person name="Hansen M."/>
            <person name="Howarth C."/>
            <person name="Imamovic A."/>
            <person name="Ireland A."/>
            <person name="Larimer J."/>
            <person name="McCowan C."/>
            <person name="Murphy C."/>
            <person name="Pearson M."/>
            <person name="Poon T.W."/>
            <person name="Priest M."/>
            <person name="Roberts A."/>
            <person name="Saif S."/>
            <person name="Shea T."/>
            <person name="Sisk P."/>
            <person name="Sykes S."/>
            <person name="Wortman J."/>
            <person name="Nusbaum C."/>
            <person name="Birren B."/>
        </authorList>
    </citation>
    <scope>NUCLEOTIDE SEQUENCE [LARGE SCALE GENOMIC DNA]</scope>
    <source>
        <strain evidence="4">MINIMUS1</strain>
    </source>
</reference>
<dbReference type="VEuPathDB" id="VectorBase:AMIN003309"/>
<feature type="region of interest" description="Disordered" evidence="1">
    <location>
        <begin position="1"/>
        <end position="39"/>
    </location>
</feature>
<dbReference type="InterPro" id="IPR029060">
    <property type="entry name" value="PIN-like_dom_sf"/>
</dbReference>
<dbReference type="PANTHER" id="PTHR16161">
    <property type="entry name" value="TRANSCRIPTIONAL PROTEIN SWT1"/>
    <property type="match status" value="1"/>
</dbReference>
<organism evidence="3 4">
    <name type="scientific">Anopheles minimus</name>
    <dbReference type="NCBI Taxonomy" id="112268"/>
    <lineage>
        <taxon>Eukaryota</taxon>
        <taxon>Metazoa</taxon>
        <taxon>Ecdysozoa</taxon>
        <taxon>Arthropoda</taxon>
        <taxon>Hexapoda</taxon>
        <taxon>Insecta</taxon>
        <taxon>Pterygota</taxon>
        <taxon>Neoptera</taxon>
        <taxon>Endopterygota</taxon>
        <taxon>Diptera</taxon>
        <taxon>Nematocera</taxon>
        <taxon>Culicoidea</taxon>
        <taxon>Culicidae</taxon>
        <taxon>Anophelinae</taxon>
        <taxon>Anopheles</taxon>
    </lineage>
</organism>
<dbReference type="SUPFAM" id="SSF88723">
    <property type="entry name" value="PIN domain-like"/>
    <property type="match status" value="1"/>
</dbReference>
<feature type="compositionally biased region" description="Basic and acidic residues" evidence="1">
    <location>
        <begin position="322"/>
        <end position="334"/>
    </location>
</feature>
<feature type="region of interest" description="Disordered" evidence="1">
    <location>
        <begin position="126"/>
        <end position="186"/>
    </location>
</feature>
<dbReference type="AlphaFoldDB" id="A0A182VZ04"/>
<feature type="compositionally biased region" description="Polar residues" evidence="1">
    <location>
        <begin position="24"/>
        <end position="33"/>
    </location>
</feature>
<feature type="compositionally biased region" description="Low complexity" evidence="1">
    <location>
        <begin position="335"/>
        <end position="347"/>
    </location>
</feature>
<dbReference type="InterPro" id="IPR002716">
    <property type="entry name" value="PIN_dom"/>
</dbReference>
<feature type="domain" description="PIN" evidence="2">
    <location>
        <begin position="476"/>
        <end position="610"/>
    </location>
</feature>
<dbReference type="EnsemblMetazoa" id="AMIN003309-RA">
    <property type="protein sequence ID" value="AMIN003309-PA"/>
    <property type="gene ID" value="AMIN003309"/>
</dbReference>
<dbReference type="Proteomes" id="UP000075920">
    <property type="component" value="Unassembled WGS sequence"/>
</dbReference>
<keyword evidence="4" id="KW-1185">Reference proteome</keyword>
<feature type="region of interest" description="Disordered" evidence="1">
    <location>
        <begin position="309"/>
        <end position="350"/>
    </location>
</feature>
<evidence type="ECO:0000256" key="1">
    <source>
        <dbReference type="SAM" id="MobiDB-lite"/>
    </source>
</evidence>
<feature type="compositionally biased region" description="Polar residues" evidence="1">
    <location>
        <begin position="1"/>
        <end position="16"/>
    </location>
</feature>
<dbReference type="PANTHER" id="PTHR16161:SF0">
    <property type="entry name" value="TRANSCRIPTIONAL PROTEIN SWT1"/>
    <property type="match status" value="1"/>
</dbReference>
<feature type="region of interest" description="Disordered" evidence="1">
    <location>
        <begin position="56"/>
        <end position="81"/>
    </location>
</feature>
<feature type="compositionally biased region" description="Low complexity" evidence="1">
    <location>
        <begin position="161"/>
        <end position="174"/>
    </location>
</feature>
<accession>A0A182VZ04</accession>
<name>A0A182VZ04_9DIPT</name>
<evidence type="ECO:0000313" key="4">
    <source>
        <dbReference type="Proteomes" id="UP000075920"/>
    </source>
</evidence>
<dbReference type="InterPro" id="IPR052626">
    <property type="entry name" value="SWT1_Regulator"/>
</dbReference>
<feature type="region of interest" description="Disordered" evidence="1">
    <location>
        <begin position="429"/>
        <end position="451"/>
    </location>
</feature>
<dbReference type="STRING" id="112268.A0A182VZ04"/>
<feature type="region of interest" description="Disordered" evidence="1">
    <location>
        <begin position="220"/>
        <end position="254"/>
    </location>
</feature>